<dbReference type="Proteomes" id="UP001596066">
    <property type="component" value="Unassembled WGS sequence"/>
</dbReference>
<dbReference type="RefSeq" id="WP_346148317.1">
    <property type="nucleotide sequence ID" value="NZ_BAAAUA010000047.1"/>
</dbReference>
<name>A0ABW0VL16_9ACTN</name>
<proteinExistence type="predicted"/>
<reference evidence="2" key="1">
    <citation type="journal article" date="2019" name="Int. J. Syst. Evol. Microbiol.">
        <title>The Global Catalogue of Microorganisms (GCM) 10K type strain sequencing project: providing services to taxonomists for standard genome sequencing and annotation.</title>
        <authorList>
            <consortium name="The Broad Institute Genomics Platform"/>
            <consortium name="The Broad Institute Genome Sequencing Center for Infectious Disease"/>
            <person name="Wu L."/>
            <person name="Ma J."/>
        </authorList>
    </citation>
    <scope>NUCLEOTIDE SEQUENCE [LARGE SCALE GENOMIC DNA]</scope>
    <source>
        <strain evidence="2">CGMCC 4.1622</strain>
    </source>
</reference>
<gene>
    <name evidence="1" type="ORF">ACFPZF_29340</name>
</gene>
<evidence type="ECO:0000313" key="2">
    <source>
        <dbReference type="Proteomes" id="UP001596066"/>
    </source>
</evidence>
<keyword evidence="2" id="KW-1185">Reference proteome</keyword>
<sequence length="834" mass="87180">MSSASTETCGVDLPQSRVEAAADALYALLPAHVRHSDLTSGSGALRALFGVLGLASAEIDAEIEAWHDALFVETAGPAALAAIAALVGGPALHPVPGDAGIGRRAFVANTIRYRRGKGTARVVEAMAADATGLAAVVVEYYQRLARCGHLLDVRPERPATARLTPGRTAASAGSAFDRLPRLLDVRHVERLRPGLPAGRHAPTAVGVHLLRPLVASFPVPAVADAAADTLTAAAVAAVPGARPWAIEGSERPGYFQLAQQPGSVLRLFNPDRRADAPGARVQEVDLPDRLRRLPLHQETAELRAARLENRAPRLPARRWFDGAGAPFTVFLRRDGENTFRRVAPAEIRIVDLESPPVPAGARPAAWIEHRWYDPGPAAPVPRNENHPIACALDPVTGRIVVTEPPDGQPDVVEVRVACATGAGRALGAGAGDRNTPDQPFDIRDDGGTQDLVWVVDPTVAGGGSARTGSRTVGTLSDALAEVALEGAGRRSLVLLACCDREAAPAGSATLDVTVPPASEVHVVAAQWRPPRVVPDAETDPDLRGFVVRRERRFTVDAPVRVVRGAGDVGLPAGRLVLDGLELTRGVDLGADAVAGFDLRYTTVRAPGAAAVRAEGPLAAARITVDRSICGPLRIGGPNASVSGELSLTDTVVTTDGAGGDALAASGLDVSLCNVTVIGTASVRALSATNTVFTEPVQVTRRQIGCVRYSFVPTGSATPRTFRCQPALALSRAAEAARRPLTPAEADSVRLASEPRFLDTRTDEPTLAMLHPLCPDSVRSGGEGEVEMGAFAGAAYGIAVANLHALFEEYLPVALEAGVIDDTRSGAITARRNRP</sequence>
<protein>
    <submittedName>
        <fullName evidence="1">Uncharacterized protein</fullName>
    </submittedName>
</protein>
<accession>A0ABW0VL16</accession>
<organism evidence="1 2">
    <name type="scientific">Kitasatospora cinereorecta</name>
    <dbReference type="NCBI Taxonomy" id="285560"/>
    <lineage>
        <taxon>Bacteria</taxon>
        <taxon>Bacillati</taxon>
        <taxon>Actinomycetota</taxon>
        <taxon>Actinomycetes</taxon>
        <taxon>Kitasatosporales</taxon>
        <taxon>Streptomycetaceae</taxon>
        <taxon>Kitasatospora</taxon>
    </lineage>
</organism>
<comment type="caution">
    <text evidence="1">The sequence shown here is derived from an EMBL/GenBank/DDBJ whole genome shotgun (WGS) entry which is preliminary data.</text>
</comment>
<evidence type="ECO:0000313" key="1">
    <source>
        <dbReference type="EMBL" id="MFC5645439.1"/>
    </source>
</evidence>
<dbReference type="EMBL" id="JBHSOC010000070">
    <property type="protein sequence ID" value="MFC5645439.1"/>
    <property type="molecule type" value="Genomic_DNA"/>
</dbReference>